<dbReference type="Pfam" id="PF25788">
    <property type="entry name" value="Ig_Rha78A_N"/>
    <property type="match status" value="1"/>
</dbReference>
<feature type="region of interest" description="Disordered" evidence="4">
    <location>
        <begin position="933"/>
        <end position="954"/>
    </location>
</feature>
<dbReference type="AlphaFoldDB" id="R7ZS84"/>
<evidence type="ECO:0000259" key="7">
    <source>
        <dbReference type="Pfam" id="PF08531"/>
    </source>
</evidence>
<dbReference type="GO" id="GO:0005975">
    <property type="term" value="P:carbohydrate metabolic process"/>
    <property type="evidence" value="ECO:0007669"/>
    <property type="project" value="InterPro"/>
</dbReference>
<sequence>MSMIRILSLLFLWMLSFSLVAQSTFSLQKLKVDHQENPLGIETASPVFSWQMQVAGSERGVYQKAYRIQVSDSHGALIWDSQQVSSDRSVGIRYQGEKLRPITAYTWSLTVWNQSDHSQTEIGKFETGWMDSPNAWKNAEWIGGDSEDLVLYAHALAVFKAGVTIQLDQESKSTRAAFLLGGNDVRLMKKNLNILQMESGRDGSYVGFELDISQVNGTEEGLALLHAYRVGYHADDQVGTPFHSMPIPQRLIHEGNKYEPHDLFLECNLGIFQVYLNGTENENKISPNDPSKPSYVAQGLNLNPMGEGGNYINFPLLGDIGFKTDSGQLATFSNLTISNYRRPGNVLFSEAESTISIFDKHPNIRAIAGRYQVGTDNKAVLALEDPSRNAPPMLRTTFTTQAKKIKKARIYATARGIYEMYLNGKRVGQDYFNPGLTQYNKNHQYQIYEVTDALESNAANAWGAWLSEGWWSGHITFSGGNWNFFGDRQSFLGTLLIEYEDGTVQEINTQPQSWKLFTDGPILNGSFFQGEVYDANKESVLTGWSLAQFDDSSWKSAQNVPLEGTTYTGPMTNGTLDYKQLTLSAQNDPTPTIIRRLKAVSMEEVRPGVFVYDMGQNMVGVPKITLSHGHQGDTVILRFAEVKYPDLPAYHPHSGMIMMENIRAALTHDIYIRKGGDEVIQPRFTFHGYRYVEITGIKNAPPLNAVEGLVISSVDSIRSSYTTSNQDVNKLWENITWSMLGNFLSIPTDTPARNERMGWSGDINVFARTSTYLGEVLPFLKRHMMAMRDLQAANGKFADVTPVGNGFGGTLWGSAGIVLPWELFLQYGDTTILEENYEAMKAYLAFLETREDKDSGVQMEGPLGDWLSPEVNKNDNTQFFTAYQAYGYGILHQVAQILGKPTEAATFQAKFASRKKFLMDTYFDARTGKSIHSGVSTQGRGGSTAPGTQKGDPIDTQASYAIPLYLEVIDGDLQEKVLANLIATLARENVDDMGILRPAYSLMTGFIATAAINEAISRYGDPVHAYRLLQQTSYPSWLYSVKNGATTIWERLNSYTVEDGFGGNNSMNSFNHYSFGAVGAWMYMYSLGIQRHPEIPGFKKFRLQPQPDPDGKMTWAKGHYDSMYGRIHSEWKRGVDSWEYKATVPPNTSAVLVLPVKDLERVSEGGKMLTEVLGITLISRENGYITMELSSGSYTFSIE</sequence>
<dbReference type="InterPro" id="IPR013737">
    <property type="entry name" value="Bac_rhamnosid_N"/>
</dbReference>
<dbReference type="InterPro" id="IPR035398">
    <property type="entry name" value="Bac_rhamnosid_C"/>
</dbReference>
<feature type="domain" description="Alpha-L-rhamnosidase six-hairpin glycosidase" evidence="8">
    <location>
        <begin position="719"/>
        <end position="1084"/>
    </location>
</feature>
<feature type="signal peptide" evidence="5">
    <location>
        <begin position="1"/>
        <end position="21"/>
    </location>
</feature>
<feature type="domain" description="Alpha-L-rhamnosidase concanavalin-like" evidence="6">
    <location>
        <begin position="604"/>
        <end position="711"/>
    </location>
</feature>
<keyword evidence="10" id="KW-0326">Glycosidase</keyword>
<dbReference type="InterPro" id="IPR008928">
    <property type="entry name" value="6-hairpin_glycosidase_sf"/>
</dbReference>
<keyword evidence="11" id="KW-1185">Reference proteome</keyword>
<evidence type="ECO:0000259" key="8">
    <source>
        <dbReference type="Pfam" id="PF17389"/>
    </source>
</evidence>
<evidence type="ECO:0000256" key="1">
    <source>
        <dbReference type="ARBA" id="ARBA00001445"/>
    </source>
</evidence>
<dbReference type="PANTHER" id="PTHR33307:SF6">
    <property type="entry name" value="ALPHA-RHAMNOSIDASE (EUROFUNG)-RELATED"/>
    <property type="match status" value="1"/>
</dbReference>
<evidence type="ECO:0000256" key="4">
    <source>
        <dbReference type="SAM" id="MobiDB-lite"/>
    </source>
</evidence>
<dbReference type="InterPro" id="IPR035396">
    <property type="entry name" value="Bac_rhamnosid6H"/>
</dbReference>
<dbReference type="STRING" id="1232681.ADIS_2735"/>
<keyword evidence="3 10" id="KW-0378">Hydrolase</keyword>
<dbReference type="Gene3D" id="1.50.10.10">
    <property type="match status" value="1"/>
</dbReference>
<dbReference type="InterPro" id="IPR016007">
    <property type="entry name" value="Alpha_rhamnosid"/>
</dbReference>
<protein>
    <recommendedName>
        <fullName evidence="2">alpha-L-rhamnosidase</fullName>
        <ecNumber evidence="2">3.2.1.40</ecNumber>
    </recommendedName>
</protein>
<dbReference type="EC" id="3.2.1.40" evidence="2"/>
<dbReference type="GO" id="GO:0030596">
    <property type="term" value="F:alpha-L-rhamnosidase activity"/>
    <property type="evidence" value="ECO:0007669"/>
    <property type="project" value="UniProtKB-EC"/>
</dbReference>
<dbReference type="Gene3D" id="2.60.120.260">
    <property type="entry name" value="Galactose-binding domain-like"/>
    <property type="match status" value="2"/>
</dbReference>
<gene>
    <name evidence="10" type="ORF">ADIS_2735</name>
</gene>
<dbReference type="Pfam" id="PF05592">
    <property type="entry name" value="Bac_rhamnosid"/>
    <property type="match status" value="1"/>
</dbReference>
<proteinExistence type="predicted"/>
<dbReference type="Pfam" id="PF17389">
    <property type="entry name" value="Bac_rhamnosid6H"/>
    <property type="match status" value="1"/>
</dbReference>
<dbReference type="Gene3D" id="2.60.40.10">
    <property type="entry name" value="Immunoglobulins"/>
    <property type="match status" value="1"/>
</dbReference>
<evidence type="ECO:0000256" key="2">
    <source>
        <dbReference type="ARBA" id="ARBA00012652"/>
    </source>
</evidence>
<dbReference type="InterPro" id="IPR012341">
    <property type="entry name" value="6hp_glycosidase-like_sf"/>
</dbReference>
<evidence type="ECO:0000259" key="6">
    <source>
        <dbReference type="Pfam" id="PF05592"/>
    </source>
</evidence>
<evidence type="ECO:0000313" key="11">
    <source>
        <dbReference type="Proteomes" id="UP000013909"/>
    </source>
</evidence>
<dbReference type="PANTHER" id="PTHR33307">
    <property type="entry name" value="ALPHA-RHAMNOSIDASE (EUROFUNG)"/>
    <property type="match status" value="1"/>
</dbReference>
<dbReference type="InterPro" id="IPR008902">
    <property type="entry name" value="Rhamnosid_concanavalin"/>
</dbReference>
<dbReference type="PIRSF" id="PIRSF010631">
    <property type="entry name" value="A-rhamnsds"/>
    <property type="match status" value="1"/>
</dbReference>
<keyword evidence="5" id="KW-0732">Signal</keyword>
<name>R7ZS84_9BACT</name>
<reference evidence="10 11" key="1">
    <citation type="submission" date="2013-02" db="EMBL/GenBank/DDBJ databases">
        <title>A novel strain isolated from Lonar lake, Maharashtra, India.</title>
        <authorList>
            <person name="Singh A."/>
        </authorList>
    </citation>
    <scope>NUCLEOTIDE SEQUENCE [LARGE SCALE GENOMIC DNA]</scope>
    <source>
        <strain evidence="10 11">AK24</strain>
    </source>
</reference>
<organism evidence="10 11">
    <name type="scientific">Lunatimonas lonarensis</name>
    <dbReference type="NCBI Taxonomy" id="1232681"/>
    <lineage>
        <taxon>Bacteria</taxon>
        <taxon>Pseudomonadati</taxon>
        <taxon>Bacteroidota</taxon>
        <taxon>Cytophagia</taxon>
        <taxon>Cytophagales</taxon>
        <taxon>Cyclobacteriaceae</taxon>
    </lineage>
</organism>
<evidence type="ECO:0000259" key="9">
    <source>
        <dbReference type="Pfam" id="PF17390"/>
    </source>
</evidence>
<feature type="domain" description="Alpha-L-rhamnosidase C-terminal" evidence="9">
    <location>
        <begin position="1088"/>
        <end position="1167"/>
    </location>
</feature>
<dbReference type="Pfam" id="PF08531">
    <property type="entry name" value="Bac_rhamnosid_N"/>
    <property type="match status" value="1"/>
</dbReference>
<evidence type="ECO:0000256" key="5">
    <source>
        <dbReference type="SAM" id="SignalP"/>
    </source>
</evidence>
<dbReference type="Proteomes" id="UP000013909">
    <property type="component" value="Unassembled WGS sequence"/>
</dbReference>
<dbReference type="EMBL" id="AQHR01000073">
    <property type="protein sequence ID" value="EON76864.1"/>
    <property type="molecule type" value="Genomic_DNA"/>
</dbReference>
<feature type="domain" description="Bacterial alpha-L-rhamnosidase N-terminal" evidence="7">
    <location>
        <begin position="403"/>
        <end position="567"/>
    </location>
</feature>
<dbReference type="SUPFAM" id="SSF48208">
    <property type="entry name" value="Six-hairpin glycosidases"/>
    <property type="match status" value="1"/>
</dbReference>
<dbReference type="InterPro" id="IPR013783">
    <property type="entry name" value="Ig-like_fold"/>
</dbReference>
<dbReference type="PATRIC" id="fig|1288963.3.peg.2726"/>
<evidence type="ECO:0000256" key="3">
    <source>
        <dbReference type="ARBA" id="ARBA00022801"/>
    </source>
</evidence>
<comment type="caution">
    <text evidence="10">The sequence shown here is derived from an EMBL/GenBank/DDBJ whole genome shotgun (WGS) entry which is preliminary data.</text>
</comment>
<dbReference type="Gene3D" id="2.60.420.10">
    <property type="entry name" value="Maltose phosphorylase, domain 3"/>
    <property type="match status" value="1"/>
</dbReference>
<accession>R7ZS84</accession>
<evidence type="ECO:0000313" key="10">
    <source>
        <dbReference type="EMBL" id="EON76864.1"/>
    </source>
</evidence>
<feature type="chain" id="PRO_5004451079" description="alpha-L-rhamnosidase" evidence="5">
    <location>
        <begin position="22"/>
        <end position="1199"/>
    </location>
</feature>
<dbReference type="Pfam" id="PF17390">
    <property type="entry name" value="Bac_rhamnosid_C"/>
    <property type="match status" value="1"/>
</dbReference>
<comment type="catalytic activity">
    <reaction evidence="1">
        <text>Hydrolysis of terminal non-reducing alpha-L-rhamnose residues in alpha-L-rhamnosides.</text>
        <dbReference type="EC" id="3.2.1.40"/>
    </reaction>
</comment>